<organism evidence="2 3">
    <name type="scientific">Callosobruchus maculatus</name>
    <name type="common">Southern cowpea weevil</name>
    <name type="synonym">Pulse bruchid</name>
    <dbReference type="NCBI Taxonomy" id="64391"/>
    <lineage>
        <taxon>Eukaryota</taxon>
        <taxon>Metazoa</taxon>
        <taxon>Ecdysozoa</taxon>
        <taxon>Arthropoda</taxon>
        <taxon>Hexapoda</taxon>
        <taxon>Insecta</taxon>
        <taxon>Pterygota</taxon>
        <taxon>Neoptera</taxon>
        <taxon>Endopterygota</taxon>
        <taxon>Coleoptera</taxon>
        <taxon>Polyphaga</taxon>
        <taxon>Cucujiformia</taxon>
        <taxon>Chrysomeloidea</taxon>
        <taxon>Chrysomelidae</taxon>
        <taxon>Bruchinae</taxon>
        <taxon>Bruchini</taxon>
        <taxon>Callosobruchus</taxon>
    </lineage>
</organism>
<reference evidence="2 3" key="1">
    <citation type="submission" date="2019-01" db="EMBL/GenBank/DDBJ databases">
        <authorList>
            <person name="Sayadi A."/>
        </authorList>
    </citation>
    <scope>NUCLEOTIDE SEQUENCE [LARGE SCALE GENOMIC DNA]</scope>
</reference>
<evidence type="ECO:0000313" key="3">
    <source>
        <dbReference type="Proteomes" id="UP000410492"/>
    </source>
</evidence>
<dbReference type="CDD" id="cd09487">
    <property type="entry name" value="SAM_superfamily"/>
    <property type="match status" value="1"/>
</dbReference>
<evidence type="ECO:0000259" key="1">
    <source>
        <dbReference type="Pfam" id="PF07647"/>
    </source>
</evidence>
<dbReference type="Gene3D" id="1.10.150.50">
    <property type="entry name" value="Transcription Factor, Ets-1"/>
    <property type="match status" value="1"/>
</dbReference>
<dbReference type="SUPFAM" id="SSF47769">
    <property type="entry name" value="SAM/Pointed domain"/>
    <property type="match status" value="1"/>
</dbReference>
<protein>
    <recommendedName>
        <fullName evidence="1">SAM domain-containing protein</fullName>
    </recommendedName>
</protein>
<dbReference type="Proteomes" id="UP000410492">
    <property type="component" value="Unassembled WGS sequence"/>
</dbReference>
<dbReference type="OrthoDB" id="6782313at2759"/>
<proteinExistence type="predicted"/>
<name>A0A653CSQ8_CALMS</name>
<dbReference type="EMBL" id="CAACVG010008679">
    <property type="protein sequence ID" value="VEN50729.1"/>
    <property type="molecule type" value="Genomic_DNA"/>
</dbReference>
<feature type="domain" description="SAM" evidence="1">
    <location>
        <begin position="4"/>
        <end position="59"/>
    </location>
</feature>
<accession>A0A653CSQ8</accession>
<dbReference type="AlphaFoldDB" id="A0A653CSQ8"/>
<keyword evidence="3" id="KW-1185">Reference proteome</keyword>
<sequence length="74" mass="8395">MDAVRSLLVQLGLDHLISRFEEHKINNLSVVKSLEISDIKELIQALGDRKKFISHVNSLNGTQNDVSMLQLFSF</sequence>
<dbReference type="InterPro" id="IPR013761">
    <property type="entry name" value="SAM/pointed_sf"/>
</dbReference>
<dbReference type="Pfam" id="PF07647">
    <property type="entry name" value="SAM_2"/>
    <property type="match status" value="1"/>
</dbReference>
<dbReference type="InterPro" id="IPR001660">
    <property type="entry name" value="SAM"/>
</dbReference>
<evidence type="ECO:0000313" key="2">
    <source>
        <dbReference type="EMBL" id="VEN50729.1"/>
    </source>
</evidence>
<gene>
    <name evidence="2" type="ORF">CALMAC_LOCUS11381</name>
</gene>